<dbReference type="PANTHER" id="PTHR21502:SF3">
    <property type="entry name" value="CILIUM ASSEMBLY PROTEIN DZIP1L"/>
    <property type="match status" value="1"/>
</dbReference>
<comment type="subcellular location">
    <subcellularLocation>
        <location evidence="2">Cytoplasm</location>
        <location evidence="2">Cytoskeleton</location>
        <location evidence="2">Cilium basal body</location>
    </subcellularLocation>
    <subcellularLocation>
        <location evidence="1">Cytoplasm</location>
        <location evidence="1">Cytoskeleton</location>
        <location evidence="1">Microtubule organizing center</location>
        <location evidence="1">Centrosome</location>
        <location evidence="1">Centriole</location>
    </subcellularLocation>
</comment>
<feature type="compositionally biased region" description="Basic and acidic residues" evidence="9">
    <location>
        <begin position="399"/>
        <end position="425"/>
    </location>
</feature>
<dbReference type="RefSeq" id="XP_001302353.1">
    <property type="nucleotide sequence ID" value="XM_001302352.1"/>
</dbReference>
<dbReference type="OMA" id="MLEHILH"/>
<dbReference type="EMBL" id="DS114201">
    <property type="protein sequence ID" value="EAX89423.1"/>
    <property type="molecule type" value="Genomic_DNA"/>
</dbReference>
<dbReference type="PROSITE" id="PS00028">
    <property type="entry name" value="ZINC_FINGER_C2H2_1"/>
    <property type="match status" value="1"/>
</dbReference>
<gene>
    <name evidence="11" type="ORF">TVAG_211730</name>
</gene>
<comment type="similarity">
    <text evidence="3">Belongs to the DZIP C2H2-type zinc-finger protein family.</text>
</comment>
<accession>A2G088</accession>
<feature type="compositionally biased region" description="Basic and acidic residues" evidence="9">
    <location>
        <begin position="267"/>
        <end position="292"/>
    </location>
</feature>
<proteinExistence type="inferred from homology"/>
<feature type="region of interest" description="Disordered" evidence="9">
    <location>
        <begin position="330"/>
        <end position="355"/>
    </location>
</feature>
<dbReference type="GO" id="GO:0005814">
    <property type="term" value="C:centriole"/>
    <property type="evidence" value="ECO:0007669"/>
    <property type="project" value="UniProtKB-SubCell"/>
</dbReference>
<keyword evidence="5" id="KW-0206">Cytoskeleton</keyword>
<dbReference type="Pfam" id="PF13815">
    <property type="entry name" value="Dzip-like_N"/>
    <property type="match status" value="1"/>
</dbReference>
<reference evidence="11" key="2">
    <citation type="journal article" date="2007" name="Science">
        <title>Draft genome sequence of the sexually transmitted pathogen Trichomonas vaginalis.</title>
        <authorList>
            <person name="Carlton J.M."/>
            <person name="Hirt R.P."/>
            <person name="Silva J.C."/>
            <person name="Delcher A.L."/>
            <person name="Schatz M."/>
            <person name="Zhao Q."/>
            <person name="Wortman J.R."/>
            <person name="Bidwell S.L."/>
            <person name="Alsmark U.C.M."/>
            <person name="Besteiro S."/>
            <person name="Sicheritz-Ponten T."/>
            <person name="Noel C.J."/>
            <person name="Dacks J.B."/>
            <person name="Foster P.G."/>
            <person name="Simillion C."/>
            <person name="Van de Peer Y."/>
            <person name="Miranda-Saavedra D."/>
            <person name="Barton G.J."/>
            <person name="Westrop G.D."/>
            <person name="Mueller S."/>
            <person name="Dessi D."/>
            <person name="Fiori P.L."/>
            <person name="Ren Q."/>
            <person name="Paulsen I."/>
            <person name="Zhang H."/>
            <person name="Bastida-Corcuera F.D."/>
            <person name="Simoes-Barbosa A."/>
            <person name="Brown M.T."/>
            <person name="Hayes R.D."/>
            <person name="Mukherjee M."/>
            <person name="Okumura C.Y."/>
            <person name="Schneider R."/>
            <person name="Smith A.J."/>
            <person name="Vanacova S."/>
            <person name="Villalvazo M."/>
            <person name="Haas B.J."/>
            <person name="Pertea M."/>
            <person name="Feldblyum T.V."/>
            <person name="Utterback T.R."/>
            <person name="Shu C.L."/>
            <person name="Osoegawa K."/>
            <person name="de Jong P.J."/>
            <person name="Hrdy I."/>
            <person name="Horvathova L."/>
            <person name="Zubacova Z."/>
            <person name="Dolezal P."/>
            <person name="Malik S.B."/>
            <person name="Logsdon J.M. Jr."/>
            <person name="Henze K."/>
            <person name="Gupta A."/>
            <person name="Wang C.C."/>
            <person name="Dunne R.L."/>
            <person name="Upcroft J.A."/>
            <person name="Upcroft P."/>
            <person name="White O."/>
            <person name="Salzberg S.L."/>
            <person name="Tang P."/>
            <person name="Chiu C.-H."/>
            <person name="Lee Y.-S."/>
            <person name="Embley T.M."/>
            <person name="Coombs G.H."/>
            <person name="Mottram J.C."/>
            <person name="Tachezy J."/>
            <person name="Fraser-Liggett C.M."/>
            <person name="Johnson P.J."/>
        </authorList>
    </citation>
    <scope>NUCLEOTIDE SEQUENCE [LARGE SCALE GENOMIC DNA]</scope>
    <source>
        <strain evidence="11">G3</strain>
    </source>
</reference>
<evidence type="ECO:0000256" key="1">
    <source>
        <dbReference type="ARBA" id="ARBA00004114"/>
    </source>
</evidence>
<evidence type="ECO:0000259" key="10">
    <source>
        <dbReference type="PROSITE" id="PS50157"/>
    </source>
</evidence>
<dbReference type="InParanoid" id="A2G088"/>
<sequence>MRNVAIITQPVIQQFVPPPIQEVSPFSSIDWSLIKELDPDVIRRNKDSSKVKDFISAFQTFTINQSDTKSFNNPLSARLFCLLQVSIDYLFHQHHQLIKMVEKKNAKYNRLSKKYKILEESYQKSKELIESLRGSHETCPVCQRRFKGTVYLDNHFRRKHPDLVPAWNSIRTQTPIQTPNVEELLKEIKKLKEAQITQQNTPYIVQNTQPIKQAPQIITYNQIQPKQEIQQQKVQTQPISSTPSEEKLNPFALFAPSDTSTSSGEQHVTKKRDPLNQRQDIPKEEPPKEKPKIEITKPATVVNTKPESDSDELSLPEIEDKKENIIHPITNLVPPPQEQDDIVPPSFVPANKPKNQIATLNKARVFVDKEKSAKANMGTSEFEREIDVVSEQIRRKVAERLQKEKESMQFQKKPQDLPPKDESPKKQPPKPTIYVQPDEDIHRNSSSEEGEFSYESNPFETDYDQQENSFAIEDFVTEEEEPGEIPESDHDEEDNPFVVDKSGTSVNESNPFMVESSSEAIPPTINNPPPQIRNNYSRPKQSPPKPEVNSNYRGLEVSSSLFDDESSTFLAEKAKLLPPQKMQMAPPPKRRLLQLDIPDEDKDDDSTPPPPPPAGLMPRPAGIARAEAARKDNPKLKGFFTENDFLDD</sequence>
<evidence type="ECO:0000256" key="5">
    <source>
        <dbReference type="ARBA" id="ARBA00023212"/>
    </source>
</evidence>
<feature type="compositionally biased region" description="Acidic residues" evidence="9">
    <location>
        <begin position="475"/>
        <end position="495"/>
    </location>
</feature>
<feature type="compositionally biased region" description="Polar residues" evidence="9">
    <location>
        <begin position="548"/>
        <end position="561"/>
    </location>
</feature>
<feature type="region of interest" description="Disordered" evidence="9">
    <location>
        <begin position="303"/>
        <end position="322"/>
    </location>
</feature>
<dbReference type="Proteomes" id="UP000001542">
    <property type="component" value="Unassembled WGS sequence"/>
</dbReference>
<dbReference type="PROSITE" id="PS50157">
    <property type="entry name" value="ZINC_FINGER_C2H2_2"/>
    <property type="match status" value="1"/>
</dbReference>
<feature type="compositionally biased region" description="Acidic residues" evidence="9">
    <location>
        <begin position="597"/>
        <end position="606"/>
    </location>
</feature>
<evidence type="ECO:0000256" key="7">
    <source>
        <dbReference type="PROSITE-ProRule" id="PRU00042"/>
    </source>
</evidence>
<feature type="region of interest" description="Disordered" evidence="9">
    <location>
        <begin position="254"/>
        <end position="292"/>
    </location>
</feature>
<organism evidence="11 12">
    <name type="scientific">Trichomonas vaginalis (strain ATCC PRA-98 / G3)</name>
    <dbReference type="NCBI Taxonomy" id="412133"/>
    <lineage>
        <taxon>Eukaryota</taxon>
        <taxon>Metamonada</taxon>
        <taxon>Parabasalia</taxon>
        <taxon>Trichomonadida</taxon>
        <taxon>Trichomonadidae</taxon>
        <taxon>Trichomonas</taxon>
    </lineage>
</organism>
<dbReference type="InterPro" id="IPR051241">
    <property type="entry name" value="DZIP_RILPL"/>
</dbReference>
<keyword evidence="12" id="KW-1185">Reference proteome</keyword>
<dbReference type="InterPro" id="IPR013087">
    <property type="entry name" value="Znf_C2H2_type"/>
</dbReference>
<evidence type="ECO:0000256" key="4">
    <source>
        <dbReference type="ARBA" id="ARBA00023054"/>
    </source>
</evidence>
<feature type="compositionally biased region" description="Polar residues" evidence="9">
    <location>
        <begin position="257"/>
        <end position="266"/>
    </location>
</feature>
<evidence type="ECO:0000256" key="3">
    <source>
        <dbReference type="ARBA" id="ARBA00009131"/>
    </source>
</evidence>
<dbReference type="SUPFAM" id="SSF75712">
    <property type="entry name" value="Rad50 coiled-coil Zn hook"/>
    <property type="match status" value="1"/>
</dbReference>
<evidence type="ECO:0000256" key="6">
    <source>
        <dbReference type="ARBA" id="ARBA00023273"/>
    </source>
</evidence>
<dbReference type="VEuPathDB" id="TrichDB:TVAGG3_0732130"/>
<evidence type="ECO:0000256" key="2">
    <source>
        <dbReference type="ARBA" id="ARBA00004120"/>
    </source>
</evidence>
<keyword evidence="5" id="KW-0963">Cytoplasm</keyword>
<dbReference type="GO" id="GO:0008270">
    <property type="term" value="F:zinc ion binding"/>
    <property type="evidence" value="ECO:0007669"/>
    <property type="project" value="UniProtKB-KW"/>
</dbReference>
<dbReference type="InterPro" id="IPR032714">
    <property type="entry name" value="DZIP1_N"/>
</dbReference>
<evidence type="ECO:0000313" key="12">
    <source>
        <dbReference type="Proteomes" id="UP000001542"/>
    </source>
</evidence>
<evidence type="ECO:0000256" key="8">
    <source>
        <dbReference type="SAM" id="Coils"/>
    </source>
</evidence>
<keyword evidence="4 8" id="KW-0175">Coiled coil</keyword>
<feature type="region of interest" description="Disordered" evidence="9">
    <location>
        <begin position="629"/>
        <end position="648"/>
    </location>
</feature>
<reference evidence="11" key="1">
    <citation type="submission" date="2006-10" db="EMBL/GenBank/DDBJ databases">
        <authorList>
            <person name="Amadeo P."/>
            <person name="Zhao Q."/>
            <person name="Wortman J."/>
            <person name="Fraser-Liggett C."/>
            <person name="Carlton J."/>
        </authorList>
    </citation>
    <scope>NUCLEOTIDE SEQUENCE</scope>
    <source>
        <strain evidence="11">G3</strain>
    </source>
</reference>
<protein>
    <recommendedName>
        <fullName evidence="10">C2H2-type domain-containing protein</fullName>
    </recommendedName>
</protein>
<dbReference type="AlphaFoldDB" id="A2G088"/>
<dbReference type="VEuPathDB" id="TrichDB:TVAG_211730"/>
<feature type="coiled-coil region" evidence="8">
    <location>
        <begin position="101"/>
        <end position="128"/>
    </location>
</feature>
<evidence type="ECO:0000256" key="9">
    <source>
        <dbReference type="SAM" id="MobiDB-lite"/>
    </source>
</evidence>
<name>A2G088_TRIV3</name>
<keyword evidence="7" id="KW-0863">Zinc-finger</keyword>
<feature type="domain" description="C2H2-type" evidence="10">
    <location>
        <begin position="137"/>
        <end position="165"/>
    </location>
</feature>
<dbReference type="GO" id="GO:0005737">
    <property type="term" value="C:cytoplasm"/>
    <property type="evidence" value="ECO:0000318"/>
    <property type="project" value="GO_Central"/>
</dbReference>
<evidence type="ECO:0000313" key="11">
    <source>
        <dbReference type="EMBL" id="EAX89423.1"/>
    </source>
</evidence>
<keyword evidence="7" id="KW-0479">Metal-binding</keyword>
<dbReference type="KEGG" id="tva:4747093"/>
<feature type="region of interest" description="Disordered" evidence="9">
    <location>
        <begin position="399"/>
        <end position="622"/>
    </location>
</feature>
<feature type="compositionally biased region" description="Polar residues" evidence="9">
    <location>
        <begin position="502"/>
        <end position="519"/>
    </location>
</feature>
<keyword evidence="7" id="KW-0862">Zinc</keyword>
<keyword evidence="6" id="KW-0966">Cell projection</keyword>
<dbReference type="PANTHER" id="PTHR21502">
    <property type="entry name" value="ZINC FINGER PROTEIN DZIP1"/>
    <property type="match status" value="1"/>
</dbReference>